<dbReference type="RefSeq" id="WP_008849506.1">
    <property type="nucleotide sequence ID" value="NZ_AOJH01000084.1"/>
</dbReference>
<dbReference type="PATRIC" id="fig|1230456.3.peg.2829"/>
<evidence type="ECO:0000313" key="2">
    <source>
        <dbReference type="Proteomes" id="UP000011546"/>
    </source>
</evidence>
<dbReference type="SUPFAM" id="SSF46785">
    <property type="entry name" value="Winged helix' DNA-binding domain"/>
    <property type="match status" value="1"/>
</dbReference>
<reference evidence="1 2" key="1">
    <citation type="journal article" date="2014" name="PLoS Genet.">
        <title>Phylogenetically driven sequencing of extremely halophilic archaea reveals strategies for static and dynamic osmo-response.</title>
        <authorList>
            <person name="Becker E.A."/>
            <person name="Seitzer P.M."/>
            <person name="Tritt A."/>
            <person name="Larsen D."/>
            <person name="Krusor M."/>
            <person name="Yao A.I."/>
            <person name="Wu D."/>
            <person name="Madern D."/>
            <person name="Eisen J.A."/>
            <person name="Darling A.E."/>
            <person name="Facciotti M.T."/>
        </authorList>
    </citation>
    <scope>NUCLEOTIDE SEQUENCE [LARGE SCALE GENOMIC DNA]</scope>
    <source>
        <strain evidence="1 2">JCM 14978</strain>
    </source>
</reference>
<dbReference type="EMBL" id="AOJH01000084">
    <property type="protein sequence ID" value="EMA59768.1"/>
    <property type="molecule type" value="Genomic_DNA"/>
</dbReference>
<gene>
    <name evidence="1" type="ORF">C468_14188</name>
</gene>
<accession>M0NQ65</accession>
<proteinExistence type="predicted"/>
<keyword evidence="2" id="KW-1185">Reference proteome</keyword>
<evidence type="ECO:0000313" key="1">
    <source>
        <dbReference type="EMBL" id="EMA59768.1"/>
    </source>
</evidence>
<dbReference type="AlphaFoldDB" id="M0NQ65"/>
<comment type="caution">
    <text evidence="1">The sequence shown here is derived from an EMBL/GenBank/DDBJ whole genome shotgun (WGS) entry which is preliminary data.</text>
</comment>
<sequence>MRRPRVEWMTHADDTILEFLLNDGNKPLNASPTFVEANIDYKISHIRSRMRKLHEAGLVEYYDENRGLYQITDLGRAYLAGEIDADELEDA</sequence>
<dbReference type="OrthoDB" id="285635at2157"/>
<protein>
    <submittedName>
        <fullName evidence="1">Phage PhiH1 repressor protein</fullName>
    </submittedName>
</protein>
<dbReference type="Gene3D" id="1.10.10.10">
    <property type="entry name" value="Winged helix-like DNA-binding domain superfamily/Winged helix DNA-binding domain"/>
    <property type="match status" value="1"/>
</dbReference>
<name>M0NQ65_9EURY</name>
<dbReference type="Proteomes" id="UP000011546">
    <property type="component" value="Unassembled WGS sequence"/>
</dbReference>
<dbReference type="InterPro" id="IPR036390">
    <property type="entry name" value="WH_DNA-bd_sf"/>
</dbReference>
<organism evidence="1 2">
    <name type="scientific">Halorubrum kocurii JCM 14978</name>
    <dbReference type="NCBI Taxonomy" id="1230456"/>
    <lineage>
        <taxon>Archaea</taxon>
        <taxon>Methanobacteriati</taxon>
        <taxon>Methanobacteriota</taxon>
        <taxon>Stenosarchaea group</taxon>
        <taxon>Halobacteria</taxon>
        <taxon>Halobacteriales</taxon>
        <taxon>Haloferacaceae</taxon>
        <taxon>Halorubrum</taxon>
    </lineage>
</organism>
<dbReference type="InterPro" id="IPR036388">
    <property type="entry name" value="WH-like_DNA-bd_sf"/>
</dbReference>